<dbReference type="AlphaFoldDB" id="A0A0G0P2Y2"/>
<dbReference type="Proteomes" id="UP000034774">
    <property type="component" value="Unassembled WGS sequence"/>
</dbReference>
<dbReference type="STRING" id="1618572.UT17_C0002G0157"/>
<comment type="caution">
    <text evidence="2">The sequence shown here is derived from an EMBL/GenBank/DDBJ whole genome shotgun (WGS) entry which is preliminary data.</text>
</comment>
<name>A0A0G0P2Y2_9BACT</name>
<sequence length="496" mass="55546">MADRPFHPYPSGSAYDVLLESGVKGSIDTVKEPEELEEMYEKGSNAWPHGNPDKKKYIGDMGKTDAVDMLFDRPGEVDPELRARYVNEFVPANGYSLPLDERGKPVGLIPYEDVDEEELKAEFSKWLDGQDLEEKNGNAEVDGVGPDSDGNYTLDFSKLSNVSGGRWWANKKTAEVRTPSMLSRQPASRTDRQPFVDEGNPISDHYLELRRVWDDPNAGVGYIIASRPEDDRIVFVSDKIAEPPRPLKAMSEDFTQKYSYQLGRRKEQAKRPTQLSVNVDDFNYVLRKAGINLQIARPKSADDREAVMDVLKHLKIGTEVFRGQSFAVEHRQRPKQEKKEKKSEGCGLKINEDELEKSSPAVVREAVRFVRIAKSGKVFEWAFGIQRGLVDSVGISESSGTPNEVKSASLTLEDFCRIFDGAELFQTKNSDKPNGIRFGGEGGAYIYAGTTDAIAKSILGKLTFNGKVLNRDFVVNKVRFDTSSYPRGAKKSDFYP</sequence>
<evidence type="ECO:0000313" key="2">
    <source>
        <dbReference type="EMBL" id="KKQ92494.1"/>
    </source>
</evidence>
<reference evidence="2 3" key="1">
    <citation type="journal article" date="2015" name="Nature">
        <title>rRNA introns, odd ribosomes, and small enigmatic genomes across a large radiation of phyla.</title>
        <authorList>
            <person name="Brown C.T."/>
            <person name="Hug L.A."/>
            <person name="Thomas B.C."/>
            <person name="Sharon I."/>
            <person name="Castelle C.J."/>
            <person name="Singh A."/>
            <person name="Wilkins M.J."/>
            <person name="Williams K.H."/>
            <person name="Banfield J.F."/>
        </authorList>
    </citation>
    <scope>NUCLEOTIDE SEQUENCE [LARGE SCALE GENOMIC DNA]</scope>
</reference>
<accession>A0A0G0P2Y2</accession>
<protein>
    <submittedName>
        <fullName evidence="2">Uncharacterized protein</fullName>
    </submittedName>
</protein>
<gene>
    <name evidence="2" type="ORF">UT17_C0002G0157</name>
</gene>
<evidence type="ECO:0000313" key="3">
    <source>
        <dbReference type="Proteomes" id="UP000034774"/>
    </source>
</evidence>
<dbReference type="EMBL" id="LBVU01000002">
    <property type="protein sequence ID" value="KKQ92494.1"/>
    <property type="molecule type" value="Genomic_DNA"/>
</dbReference>
<evidence type="ECO:0000256" key="1">
    <source>
        <dbReference type="SAM" id="MobiDB-lite"/>
    </source>
</evidence>
<feature type="region of interest" description="Disordered" evidence="1">
    <location>
        <begin position="178"/>
        <end position="199"/>
    </location>
</feature>
<proteinExistence type="predicted"/>
<organism evidence="2 3">
    <name type="scientific">Candidatus Woesebacteria bacterium GW2011_GWB1_39_10</name>
    <dbReference type="NCBI Taxonomy" id="1618572"/>
    <lineage>
        <taxon>Bacteria</taxon>
        <taxon>Candidatus Woeseibacteriota</taxon>
    </lineage>
</organism>